<feature type="domain" description="Disease resistance protein Roq1-like winged-helix" evidence="3">
    <location>
        <begin position="32"/>
        <end position="104"/>
    </location>
</feature>
<dbReference type="AlphaFoldDB" id="A0A0R0KYX7"/>
<reference evidence="5 6" key="1">
    <citation type="journal article" date="2010" name="Nature">
        <title>Genome sequence of the palaeopolyploid soybean.</title>
        <authorList>
            <person name="Schmutz J."/>
            <person name="Cannon S.B."/>
            <person name="Schlueter J."/>
            <person name="Ma J."/>
            <person name="Mitros T."/>
            <person name="Nelson W."/>
            <person name="Hyten D.L."/>
            <person name="Song Q."/>
            <person name="Thelen J.J."/>
            <person name="Cheng J."/>
            <person name="Xu D."/>
            <person name="Hellsten U."/>
            <person name="May G.D."/>
            <person name="Yu Y."/>
            <person name="Sakurai T."/>
            <person name="Umezawa T."/>
            <person name="Bhattacharyya M.K."/>
            <person name="Sandhu D."/>
            <person name="Valliyodan B."/>
            <person name="Lindquist E."/>
            <person name="Peto M."/>
            <person name="Grant D."/>
            <person name="Shu S."/>
            <person name="Goodstein D."/>
            <person name="Barry K."/>
            <person name="Futrell-Griggs M."/>
            <person name="Abernathy B."/>
            <person name="Du J."/>
            <person name="Tian Z."/>
            <person name="Zhu L."/>
            <person name="Gill N."/>
            <person name="Joshi T."/>
            <person name="Libault M."/>
            <person name="Sethuraman A."/>
            <person name="Zhang X.-C."/>
            <person name="Shinozaki K."/>
            <person name="Nguyen H.T."/>
            <person name="Wing R.A."/>
            <person name="Cregan P."/>
            <person name="Specht J."/>
            <person name="Grimwood J."/>
            <person name="Rokhsar D."/>
            <person name="Stacey G."/>
            <person name="Shoemaker R.C."/>
            <person name="Jackson S.A."/>
        </authorList>
    </citation>
    <scope>NUCLEOTIDE SEQUENCE [LARGE SCALE GENOMIC DNA]</scope>
    <source>
        <strain evidence="6">cv. Williams 82</strain>
        <tissue evidence="5">Callus</tissue>
    </source>
</reference>
<dbReference type="Proteomes" id="UP000008827">
    <property type="component" value="Chromosome 2"/>
</dbReference>
<evidence type="ECO:0000313" key="7">
    <source>
        <dbReference type="Proteomes" id="UP000008827"/>
    </source>
</evidence>
<dbReference type="STRING" id="3847.A0A0R0KYX7"/>
<evidence type="ECO:0000313" key="6">
    <source>
        <dbReference type="EnsemblPlants" id="KRH70226"/>
    </source>
</evidence>
<dbReference type="SMR" id="A0A0R0KYX7"/>
<dbReference type="InParanoid" id="A0A0R0KYX7"/>
<dbReference type="EnsemblPlants" id="KRH70226">
    <property type="protein sequence ID" value="KRH70226"/>
    <property type="gene ID" value="GLYMA_02G076900"/>
</dbReference>
<organism evidence="5">
    <name type="scientific">Glycine max</name>
    <name type="common">Soybean</name>
    <name type="synonym">Glycine hispida</name>
    <dbReference type="NCBI Taxonomy" id="3847"/>
    <lineage>
        <taxon>Eukaryota</taxon>
        <taxon>Viridiplantae</taxon>
        <taxon>Streptophyta</taxon>
        <taxon>Embryophyta</taxon>
        <taxon>Tracheophyta</taxon>
        <taxon>Spermatophyta</taxon>
        <taxon>Magnoliopsida</taxon>
        <taxon>eudicotyledons</taxon>
        <taxon>Gunneridae</taxon>
        <taxon>Pentapetalae</taxon>
        <taxon>rosids</taxon>
        <taxon>fabids</taxon>
        <taxon>Fabales</taxon>
        <taxon>Fabaceae</taxon>
        <taxon>Papilionoideae</taxon>
        <taxon>50 kb inversion clade</taxon>
        <taxon>NPAAA clade</taxon>
        <taxon>indigoferoid/millettioid clade</taxon>
        <taxon>Phaseoleae</taxon>
        <taxon>Glycine</taxon>
        <taxon>Glycine subgen. Soja</taxon>
    </lineage>
</organism>
<dbReference type="InterPro" id="IPR058192">
    <property type="entry name" value="WHD_ROQ1-like"/>
</dbReference>
<dbReference type="OMA" id="DKIRTIC"/>
<dbReference type="Gene3D" id="3.80.10.10">
    <property type="entry name" value="Ribonuclease Inhibitor"/>
    <property type="match status" value="1"/>
</dbReference>
<protein>
    <submittedName>
        <fullName evidence="5 6">Uncharacterized protein</fullName>
    </submittedName>
</protein>
<keyword evidence="7" id="KW-1185">Reference proteome</keyword>
<dbReference type="PANTHER" id="PTHR11017">
    <property type="entry name" value="LEUCINE-RICH REPEAT-CONTAINING PROTEIN"/>
    <property type="match status" value="1"/>
</dbReference>
<dbReference type="EMBL" id="CM000835">
    <property type="protein sequence ID" value="KRH70226.1"/>
    <property type="molecule type" value="Genomic_DNA"/>
</dbReference>
<dbReference type="Gene3D" id="1.10.10.10">
    <property type="entry name" value="Winged helix-like DNA-binding domain superfamily/Winged helix DNA-binding domain"/>
    <property type="match status" value="1"/>
</dbReference>
<evidence type="ECO:0000256" key="1">
    <source>
        <dbReference type="ARBA" id="ARBA00022737"/>
    </source>
</evidence>
<evidence type="ECO:0000259" key="4">
    <source>
        <dbReference type="Pfam" id="PF23286"/>
    </source>
</evidence>
<dbReference type="SUPFAM" id="SSF52058">
    <property type="entry name" value="L domain-like"/>
    <property type="match status" value="1"/>
</dbReference>
<evidence type="ECO:0000256" key="2">
    <source>
        <dbReference type="ARBA" id="ARBA00022821"/>
    </source>
</evidence>
<name>A0A0R0KYX7_SOYBN</name>
<dbReference type="InterPro" id="IPR032675">
    <property type="entry name" value="LRR_dom_sf"/>
</dbReference>
<dbReference type="Gramene" id="KRH70226">
    <property type="protein sequence ID" value="KRH70226"/>
    <property type="gene ID" value="GLYMA_02G076900"/>
</dbReference>
<dbReference type="InterPro" id="IPR036390">
    <property type="entry name" value="WH_DNA-bd_sf"/>
</dbReference>
<dbReference type="Pfam" id="PF23286">
    <property type="entry name" value="LRR_13"/>
    <property type="match status" value="1"/>
</dbReference>
<sequence>MGYECNSALDKYERIPHEKIHEILKVSYDGLEENEKQIFLDIACFFNTCGVGYVTSVLRAHGFHVKDGLRVLVDRSLLKIDASGCVRMHDLIRDTGREIVRQESTVEPGRRSRLWFEEDIVHVLEENTGTDKIEFIKLEGYNNIQVQWNGKALKEMKNLRILIIENTTFSTGPEHLPNSLRVLDWSCYPSPSLPADFNPKRVELLLMPESCLQIFQPYNMFESLSVLSIEDCQFLTDLPSLREVPLLAYLCIDNCTNLVKIDGSIGFLDKLQLLSAKRCSKLKILAPCVMLPSLEILDLRGCTCLDSFPEVLGKMENIKEIYLDETAIETLPCSIGNFVGLQLLSLRKCGRLHQLPGSICILPKVKVIFGFGHVVYRFWEENQYEQELSLEVSPRSMVVVDGDLDFTYIDMYYPHISPNNVIQVCSPNLLLHHDFILLFKKLASKDGSRCRKSSMHFSFRNKFPKIAVCCSVLPSLKITMILILKLGVLINGTKIFSSSCNYLFTQTWNPKLWCDLESKAEGMFSEQEWNEAEILFELGYPTPCAGLTMSLHNFAEGRLNWTLFGVYEEGNNKEDIKFKDPMSTFSFCNMLMEPPSSLPSCLYYVVK</sequence>
<dbReference type="OrthoDB" id="1357022at2759"/>
<evidence type="ECO:0000313" key="5">
    <source>
        <dbReference type="EMBL" id="KRH70226.1"/>
    </source>
</evidence>
<gene>
    <name evidence="5" type="ORF">GLYMA_02G076900</name>
</gene>
<feature type="domain" description="Disease resistance protein RPS4B/Roq1-like leucine-rich repeats" evidence="4">
    <location>
        <begin position="290"/>
        <end position="371"/>
    </location>
</feature>
<reference evidence="5" key="3">
    <citation type="submission" date="2018-07" db="EMBL/GenBank/DDBJ databases">
        <title>WGS assembly of Glycine max.</title>
        <authorList>
            <person name="Schmutz J."/>
            <person name="Cannon S."/>
            <person name="Schlueter J."/>
            <person name="Ma J."/>
            <person name="Mitros T."/>
            <person name="Nelson W."/>
            <person name="Hyten D."/>
            <person name="Song Q."/>
            <person name="Thelen J."/>
            <person name="Cheng J."/>
            <person name="Xu D."/>
            <person name="Hellsten U."/>
            <person name="May G."/>
            <person name="Yu Y."/>
            <person name="Sakurai T."/>
            <person name="Umezawa T."/>
            <person name="Bhattacharyya M."/>
            <person name="Sandhu D."/>
            <person name="Valliyodan B."/>
            <person name="Lindquist E."/>
            <person name="Peto M."/>
            <person name="Grant D."/>
            <person name="Shu S."/>
            <person name="Goodstein D."/>
            <person name="Barry K."/>
            <person name="Futrell-Griggs M."/>
            <person name="Abernathy B."/>
            <person name="Du J."/>
            <person name="Tian Z."/>
            <person name="Zhu L."/>
            <person name="Gill N."/>
            <person name="Joshi T."/>
            <person name="Libault M."/>
            <person name="Sethuraman A."/>
            <person name="Zhang X."/>
            <person name="Shinozaki K."/>
            <person name="Nguyen H."/>
            <person name="Wing R."/>
            <person name="Cregan P."/>
            <person name="Specht J."/>
            <person name="Grimwood J."/>
            <person name="Rokhsar D."/>
            <person name="Stacey G."/>
            <person name="Shoemaker R."/>
            <person name="Jackson S."/>
        </authorList>
    </citation>
    <scope>NUCLEOTIDE SEQUENCE</scope>
    <source>
        <tissue evidence="5">Callus</tissue>
    </source>
</reference>
<dbReference type="SUPFAM" id="SSF46785">
    <property type="entry name" value="Winged helix' DNA-binding domain"/>
    <property type="match status" value="1"/>
</dbReference>
<dbReference type="GO" id="GO:0006952">
    <property type="term" value="P:defense response"/>
    <property type="evidence" value="ECO:0007669"/>
    <property type="project" value="UniProtKB-KW"/>
</dbReference>
<dbReference type="InterPro" id="IPR058546">
    <property type="entry name" value="RPS4B/Roq1-like_LRR"/>
</dbReference>
<dbReference type="Pfam" id="PF23282">
    <property type="entry name" value="WHD_ROQ1"/>
    <property type="match status" value="1"/>
</dbReference>
<dbReference type="InterPro" id="IPR036388">
    <property type="entry name" value="WH-like_DNA-bd_sf"/>
</dbReference>
<keyword evidence="2" id="KW-0611">Plant defense</keyword>
<dbReference type="PANTHER" id="PTHR11017:SF455">
    <property type="entry name" value="NB-ARC DOMAIN PROTEIN"/>
    <property type="match status" value="1"/>
</dbReference>
<dbReference type="PaxDb" id="3847-GLYMA02G08430.2"/>
<evidence type="ECO:0000259" key="3">
    <source>
        <dbReference type="Pfam" id="PF23282"/>
    </source>
</evidence>
<accession>A0A0R0KYX7</accession>
<reference evidence="6" key="2">
    <citation type="submission" date="2018-02" db="UniProtKB">
        <authorList>
            <consortium name="EnsemblPlants"/>
        </authorList>
    </citation>
    <scope>IDENTIFICATION</scope>
    <source>
        <strain evidence="6">Williams 82</strain>
    </source>
</reference>
<dbReference type="InterPro" id="IPR044974">
    <property type="entry name" value="Disease_R_plants"/>
</dbReference>
<keyword evidence="1" id="KW-0677">Repeat</keyword>
<proteinExistence type="predicted"/>